<keyword evidence="4" id="KW-0812">Transmembrane</keyword>
<dbReference type="InterPro" id="IPR017441">
    <property type="entry name" value="Protein_kinase_ATP_BS"/>
</dbReference>
<organism evidence="6 7">
    <name type="scientific">Camellia sinensis var. sinensis</name>
    <name type="common">China tea</name>
    <dbReference type="NCBI Taxonomy" id="542762"/>
    <lineage>
        <taxon>Eukaryota</taxon>
        <taxon>Viridiplantae</taxon>
        <taxon>Streptophyta</taxon>
        <taxon>Embryophyta</taxon>
        <taxon>Tracheophyta</taxon>
        <taxon>Spermatophyta</taxon>
        <taxon>Magnoliopsida</taxon>
        <taxon>eudicotyledons</taxon>
        <taxon>Gunneridae</taxon>
        <taxon>Pentapetalae</taxon>
        <taxon>asterids</taxon>
        <taxon>Ericales</taxon>
        <taxon>Theaceae</taxon>
        <taxon>Camellia</taxon>
    </lineage>
</organism>
<accession>A0A4S4E5M8</accession>
<gene>
    <name evidence="6" type="ORF">TEA_026522</name>
</gene>
<evidence type="ECO:0000256" key="1">
    <source>
        <dbReference type="ARBA" id="ARBA00022741"/>
    </source>
</evidence>
<dbReference type="EMBL" id="SDRB02007646">
    <property type="protein sequence ID" value="THG10844.1"/>
    <property type="molecule type" value="Genomic_DNA"/>
</dbReference>
<keyword evidence="4" id="KW-1133">Transmembrane helix</keyword>
<sequence length="727" mass="81115">MSIALSYTFVGLIVVLEIVALITVLQIMTLRKKLTFVGCNGLDLRNKFVFVGCNGLDLRNKFVFVGCNGLDLRNKFVFVGCNGLDLRNKFVFVGCNGLDLRNKFVFVGCNGLDLRNKFVFVGCNGLDLRNKFVFVGCNGLDLRNKFVFVGCNGLDLRNKFVFVGCNGLDLRNKFVFVGCNGLGCLGFYLLVKDNSGNGELEDDGGDDDGVVGVSVGRVRLEVTNVKPDVEEETRLATAALASDGCEGEVDGTRVDDGGNRRGLGISVLYAMVVCFRLLNWVFRMGFPSIFSFFVVSHLLIVHSTGQDDNQHGCPQSFNCGKLGPIKFPFSNDTYPRCGLCTVNCSELVPKLHYWWIEERYEVKEFLNDEAVNVRDKLISSNSCDIFSTLLLPHPTPSISYTISPNLTLFKCPTYSNSSKPQLQTEVYNFSNCPGYTVYYTDPNQHTPTPANLSSDCVAIQLPMLPSIRNRSVSDLFSLWAYEFTIGLHVSKECTECRHNGGQCRGLVEFLCIKDEGSHLKVILATVIPGVILLLGLLAIRYRKKLNYVSSVVLSINTSSDPSSKPDLEGGSVYFGVPVFSYTELEEATNNFDPSKELGDGGFGTVYYGKLKDGREVAVKRLYEHNYKRVTQFMNEIEILTRLRHHNLVTLYGCTSRLSRELLLVYEYIPNGTVADHIHGDRAKDRPLVWSIRMSIAIETASALTYLHASDIIHRDYCNVNYFLIFPK</sequence>
<dbReference type="PROSITE" id="PS00107">
    <property type="entry name" value="PROTEIN_KINASE_ATP"/>
    <property type="match status" value="1"/>
</dbReference>
<reference evidence="6 7" key="1">
    <citation type="journal article" date="2018" name="Proc. Natl. Acad. Sci. U.S.A.">
        <title>Draft genome sequence of Camellia sinensis var. sinensis provides insights into the evolution of the tea genome and tea quality.</title>
        <authorList>
            <person name="Wei C."/>
            <person name="Yang H."/>
            <person name="Wang S."/>
            <person name="Zhao J."/>
            <person name="Liu C."/>
            <person name="Gao L."/>
            <person name="Xia E."/>
            <person name="Lu Y."/>
            <person name="Tai Y."/>
            <person name="She G."/>
            <person name="Sun J."/>
            <person name="Cao H."/>
            <person name="Tong W."/>
            <person name="Gao Q."/>
            <person name="Li Y."/>
            <person name="Deng W."/>
            <person name="Jiang X."/>
            <person name="Wang W."/>
            <person name="Chen Q."/>
            <person name="Zhang S."/>
            <person name="Li H."/>
            <person name="Wu J."/>
            <person name="Wang P."/>
            <person name="Li P."/>
            <person name="Shi C."/>
            <person name="Zheng F."/>
            <person name="Jian J."/>
            <person name="Huang B."/>
            <person name="Shan D."/>
            <person name="Shi M."/>
            <person name="Fang C."/>
            <person name="Yue Y."/>
            <person name="Li F."/>
            <person name="Li D."/>
            <person name="Wei S."/>
            <person name="Han B."/>
            <person name="Jiang C."/>
            <person name="Yin Y."/>
            <person name="Xia T."/>
            <person name="Zhang Z."/>
            <person name="Bennetzen J.L."/>
            <person name="Zhao S."/>
            <person name="Wan X."/>
        </authorList>
    </citation>
    <scope>NUCLEOTIDE SEQUENCE [LARGE SCALE GENOMIC DNA]</scope>
    <source>
        <strain evidence="7">cv. Shuchazao</strain>
        <tissue evidence="6">Leaf</tissue>
    </source>
</reference>
<dbReference type="Gene3D" id="3.30.200.20">
    <property type="entry name" value="Phosphorylase Kinase, domain 1"/>
    <property type="match status" value="1"/>
</dbReference>
<keyword evidence="2 3" id="KW-0067">ATP-binding</keyword>
<dbReference type="PANTHER" id="PTHR46008:SF2">
    <property type="entry name" value="LEAF RUST 10 DISEASE-RESISTANCE LOCUS RECEPTOR-LIKE PROTEIN KINASE-LIKE 1.4"/>
    <property type="match status" value="1"/>
</dbReference>
<protein>
    <recommendedName>
        <fullName evidence="5">Protein kinase domain-containing protein</fullName>
    </recommendedName>
</protein>
<dbReference type="AlphaFoldDB" id="A0A4S4E5M8"/>
<keyword evidence="1 3" id="KW-0547">Nucleotide-binding</keyword>
<dbReference type="SUPFAM" id="SSF56112">
    <property type="entry name" value="Protein kinase-like (PK-like)"/>
    <property type="match status" value="1"/>
</dbReference>
<dbReference type="STRING" id="542762.A0A4S4E5M8"/>
<evidence type="ECO:0000256" key="3">
    <source>
        <dbReference type="PROSITE-ProRule" id="PRU10141"/>
    </source>
</evidence>
<evidence type="ECO:0000256" key="4">
    <source>
        <dbReference type="SAM" id="Phobius"/>
    </source>
</evidence>
<feature type="transmembrane region" description="Helical" evidence="4">
    <location>
        <begin position="521"/>
        <end position="539"/>
    </location>
</feature>
<dbReference type="GO" id="GO:0005524">
    <property type="term" value="F:ATP binding"/>
    <property type="evidence" value="ECO:0007669"/>
    <property type="project" value="UniProtKB-UniRule"/>
</dbReference>
<dbReference type="FunFam" id="3.30.200.20:FF:000214">
    <property type="entry name" value="WAK1-OsWAK receptor-like cytoplasmic kinase (OsWAK-RLCK)"/>
    <property type="match status" value="1"/>
</dbReference>
<evidence type="ECO:0000259" key="5">
    <source>
        <dbReference type="PROSITE" id="PS50011"/>
    </source>
</evidence>
<dbReference type="InterPro" id="IPR000719">
    <property type="entry name" value="Prot_kinase_dom"/>
</dbReference>
<keyword evidence="4" id="KW-0472">Membrane</keyword>
<dbReference type="InterPro" id="IPR008266">
    <property type="entry name" value="Tyr_kinase_AS"/>
</dbReference>
<feature type="transmembrane region" description="Helical" evidence="4">
    <location>
        <begin position="6"/>
        <end position="25"/>
    </location>
</feature>
<keyword evidence="7" id="KW-1185">Reference proteome</keyword>
<evidence type="ECO:0000313" key="7">
    <source>
        <dbReference type="Proteomes" id="UP000306102"/>
    </source>
</evidence>
<feature type="binding site" evidence="3">
    <location>
        <position position="619"/>
    </location>
    <ligand>
        <name>ATP</name>
        <dbReference type="ChEBI" id="CHEBI:30616"/>
    </ligand>
</feature>
<name>A0A4S4E5M8_CAMSN</name>
<dbReference type="PANTHER" id="PTHR46008">
    <property type="entry name" value="LEAF RUST 10 DISEASE-RESISTANCE LOCUS RECEPTOR-LIKE PROTEIN KINASE-LIKE 1.4"/>
    <property type="match status" value="1"/>
</dbReference>
<evidence type="ECO:0000313" key="6">
    <source>
        <dbReference type="EMBL" id="THG10844.1"/>
    </source>
</evidence>
<dbReference type="Pfam" id="PF07714">
    <property type="entry name" value="PK_Tyr_Ser-Thr"/>
    <property type="match status" value="1"/>
</dbReference>
<dbReference type="Proteomes" id="UP000306102">
    <property type="component" value="Unassembled WGS sequence"/>
</dbReference>
<comment type="caution">
    <text evidence="6">The sequence shown here is derived from an EMBL/GenBank/DDBJ whole genome shotgun (WGS) entry which is preliminary data.</text>
</comment>
<proteinExistence type="predicted"/>
<feature type="domain" description="Protein kinase" evidence="5">
    <location>
        <begin position="591"/>
        <end position="727"/>
    </location>
</feature>
<dbReference type="InterPro" id="IPR001245">
    <property type="entry name" value="Ser-Thr/Tyr_kinase_cat_dom"/>
</dbReference>
<dbReference type="InterPro" id="IPR011009">
    <property type="entry name" value="Kinase-like_dom_sf"/>
</dbReference>
<dbReference type="GO" id="GO:0004672">
    <property type="term" value="F:protein kinase activity"/>
    <property type="evidence" value="ECO:0007669"/>
    <property type="project" value="InterPro"/>
</dbReference>
<dbReference type="PROSITE" id="PS50011">
    <property type="entry name" value="PROTEIN_KINASE_DOM"/>
    <property type="match status" value="1"/>
</dbReference>
<dbReference type="PROSITE" id="PS00109">
    <property type="entry name" value="PROTEIN_KINASE_TYR"/>
    <property type="match status" value="1"/>
</dbReference>
<evidence type="ECO:0000256" key="2">
    <source>
        <dbReference type="ARBA" id="ARBA00022840"/>
    </source>
</evidence>
<dbReference type="Gene3D" id="1.10.510.10">
    <property type="entry name" value="Transferase(Phosphotransferase) domain 1"/>
    <property type="match status" value="1"/>
</dbReference>